<comment type="caution">
    <text evidence="7">The sequence shown here is derived from an EMBL/GenBank/DDBJ whole genome shotgun (WGS) entry which is preliminary data.</text>
</comment>
<gene>
    <name evidence="7" type="ORF">BLNAU_9215</name>
</gene>
<dbReference type="Pfam" id="PF08698">
    <property type="entry name" value="Fcf2"/>
    <property type="match status" value="1"/>
</dbReference>
<evidence type="ECO:0000256" key="4">
    <source>
        <dbReference type="SAM" id="Phobius"/>
    </source>
</evidence>
<evidence type="ECO:0000256" key="1">
    <source>
        <dbReference type="ARBA" id="ARBA00004604"/>
    </source>
</evidence>
<feature type="compositionally biased region" description="Low complexity" evidence="3">
    <location>
        <begin position="244"/>
        <end position="265"/>
    </location>
</feature>
<accession>A0ABQ9XWM1</accession>
<feature type="compositionally biased region" description="Basic residues" evidence="3">
    <location>
        <begin position="874"/>
        <end position="894"/>
    </location>
</feature>
<keyword evidence="5" id="KW-0732">Signal</keyword>
<dbReference type="EMBL" id="JARBJD010000062">
    <property type="protein sequence ID" value="KAK2955864.1"/>
    <property type="molecule type" value="Genomic_DNA"/>
</dbReference>
<feature type="domain" description="Fcf2 pre-rRNA processing C-terminal" evidence="6">
    <location>
        <begin position="781"/>
        <end position="860"/>
    </location>
</feature>
<evidence type="ECO:0000313" key="7">
    <source>
        <dbReference type="EMBL" id="KAK2955864.1"/>
    </source>
</evidence>
<evidence type="ECO:0000256" key="2">
    <source>
        <dbReference type="ARBA" id="ARBA00023242"/>
    </source>
</evidence>
<feature type="transmembrane region" description="Helical" evidence="4">
    <location>
        <begin position="585"/>
        <end position="609"/>
    </location>
</feature>
<protein>
    <submittedName>
        <fullName evidence="7">Fcf2 pre-rRNA processing</fullName>
    </submittedName>
</protein>
<dbReference type="PANTHER" id="PTHR21686:SF12">
    <property type="entry name" value="DEOXYNUCLEOTIDYLTRANSFERASE TERMINAL-INTERACTING PROTEIN 2"/>
    <property type="match status" value="1"/>
</dbReference>
<proteinExistence type="predicted"/>
<keyword evidence="8" id="KW-1185">Reference proteome</keyword>
<organism evidence="7 8">
    <name type="scientific">Blattamonas nauphoetae</name>
    <dbReference type="NCBI Taxonomy" id="2049346"/>
    <lineage>
        <taxon>Eukaryota</taxon>
        <taxon>Metamonada</taxon>
        <taxon>Preaxostyla</taxon>
        <taxon>Oxymonadida</taxon>
        <taxon>Blattamonas</taxon>
    </lineage>
</organism>
<evidence type="ECO:0000259" key="6">
    <source>
        <dbReference type="Pfam" id="PF08698"/>
    </source>
</evidence>
<keyword evidence="4" id="KW-1133">Transmembrane helix</keyword>
<keyword evidence="4" id="KW-0472">Membrane</keyword>
<feature type="signal peptide" evidence="5">
    <location>
        <begin position="1"/>
        <end position="18"/>
    </location>
</feature>
<feature type="region of interest" description="Disordered" evidence="3">
    <location>
        <begin position="242"/>
        <end position="265"/>
    </location>
</feature>
<sequence length="894" mass="99596">MTTIQIMIWIYVLHASLSDSTSNTSFSQSNNLEFDYPGTNESDSPLYNIDTPIYSCASNQYSPEGICYSIPDEELIKLSISIPHSSSVKFLRYTINGEDPRKEQTPAYVYDVDTQKVLHWYDGEFIALDSNNCTYQPAGIAHRFIDFGADDRYEIHLHVWTNCTIQIAAWTINDMISYDVISALHYRTPPTTVLKYSVTMEEDTYQRRNGVLIGEFRNSLPLVGEHSKIRFVFKTVEEIHKQKTTTQTSTQNSAQTSTQTSTHASNQYISSATDNSSAALHFTIDPSVYAECLVAHWTDGHAEFAAQSSMEGDEYEAIDEVLASRNLLTFSDTGAPTFTFPWITLSSEWASVTDADSIRQMEEDDTSSKLCENAPNPCYSSNLKIRTWGQVTTGTQLPLSGTGVFLVIMRWKVNNETDLSAARQKNGWDGVKAVAFEKVLSFGTDKPDFSLSSGSSGTHVALFAPIRKASLNLGMTILYTTFSSDIPTFVPPPSLRIQTKASGLNMTARREAAIVPVAHNKNCSSLTPCIYTGPFTVTRGQVVRAIAVAEGYGVSGITEITITEKAIQTKLEVLSLFDYLRNEKAIASLMISLSVCLILIGAAIIFALVSCYAGGLKGECMLCGTDRQAVAINPVLVGQWKSAACAILQHQEHPHAEDADDEDSEEDALSDPFQQVLTFFQNTNKKQFDRFLHALHLDPDSSKTSLLDKLKTNKKIYVCRRCASDLHSCVVELNDPGQIALQEELQKTNSQPTNTIVKQRTLNQKKTLLKRTKISPDASLKGPNWFHMKSPQITPEIAADLKYLQYRRFSDKRRFYKSTGLNGQPEVFQMGTVVEGTGDFYGARLTKKQRKQSLLDEIQRLQAAPPSAPSEKPKRVHKKKKGKPKNTSQKKKRK</sequence>
<comment type="subcellular location">
    <subcellularLocation>
        <location evidence="1">Nucleus</location>
        <location evidence="1">Nucleolus</location>
    </subcellularLocation>
</comment>
<evidence type="ECO:0000256" key="5">
    <source>
        <dbReference type="SAM" id="SignalP"/>
    </source>
</evidence>
<dbReference type="PANTHER" id="PTHR21686">
    <property type="entry name" value="DEOXYNUCLEOTIDYLTRANSFERASE TERMINAL-INTERACTING PROTEIN 2"/>
    <property type="match status" value="1"/>
</dbReference>
<name>A0ABQ9XWM1_9EUKA</name>
<dbReference type="InterPro" id="IPR039883">
    <property type="entry name" value="Fcf2/DNTTIP2"/>
</dbReference>
<evidence type="ECO:0000256" key="3">
    <source>
        <dbReference type="SAM" id="MobiDB-lite"/>
    </source>
</evidence>
<evidence type="ECO:0000313" key="8">
    <source>
        <dbReference type="Proteomes" id="UP001281761"/>
    </source>
</evidence>
<reference evidence="7 8" key="1">
    <citation type="journal article" date="2022" name="bioRxiv">
        <title>Genomics of Preaxostyla Flagellates Illuminates Evolutionary Transitions and the Path Towards Mitochondrial Loss.</title>
        <authorList>
            <person name="Novak L.V.F."/>
            <person name="Treitli S.C."/>
            <person name="Pyrih J."/>
            <person name="Halakuc P."/>
            <person name="Pipaliya S.V."/>
            <person name="Vacek V."/>
            <person name="Brzon O."/>
            <person name="Soukal P."/>
            <person name="Eme L."/>
            <person name="Dacks J.B."/>
            <person name="Karnkowska A."/>
            <person name="Elias M."/>
            <person name="Hampl V."/>
        </authorList>
    </citation>
    <scope>NUCLEOTIDE SEQUENCE [LARGE SCALE GENOMIC DNA]</scope>
    <source>
        <strain evidence="7">NAU3</strain>
        <tissue evidence="7">Gut</tissue>
    </source>
</reference>
<feature type="region of interest" description="Disordered" evidence="3">
    <location>
        <begin position="860"/>
        <end position="894"/>
    </location>
</feature>
<keyword evidence="2" id="KW-0539">Nucleus</keyword>
<keyword evidence="4" id="KW-0812">Transmembrane</keyword>
<feature type="chain" id="PRO_5046065375" evidence="5">
    <location>
        <begin position="19"/>
        <end position="894"/>
    </location>
</feature>
<dbReference type="InterPro" id="IPR014810">
    <property type="entry name" value="Fcf2_C"/>
</dbReference>
<dbReference type="Proteomes" id="UP001281761">
    <property type="component" value="Unassembled WGS sequence"/>
</dbReference>